<evidence type="ECO:0000256" key="2">
    <source>
        <dbReference type="PROSITE-ProRule" id="PRU00708"/>
    </source>
</evidence>
<dbReference type="Gene3D" id="1.25.40.10">
    <property type="entry name" value="Tetratricopeptide repeat domain"/>
    <property type="match status" value="3"/>
</dbReference>
<dbReference type="InterPro" id="IPR002885">
    <property type="entry name" value="PPR_rpt"/>
</dbReference>
<dbReference type="FunFam" id="1.25.40.10:FF:000343">
    <property type="entry name" value="Pentatricopeptide repeat-containing protein At3g58590"/>
    <property type="match status" value="1"/>
</dbReference>
<dbReference type="EMBL" id="BPVZ01000080">
    <property type="protein sequence ID" value="GKV28592.1"/>
    <property type="molecule type" value="Genomic_DNA"/>
</dbReference>
<dbReference type="PANTHER" id="PTHR47926">
    <property type="entry name" value="PENTATRICOPEPTIDE REPEAT-CONTAINING PROTEIN"/>
    <property type="match status" value="1"/>
</dbReference>
<dbReference type="FunFam" id="1.25.40.10:FF:000808">
    <property type="entry name" value="Pentatricopeptide repeat-containing protein At4g32430, mitochondrial"/>
    <property type="match status" value="1"/>
</dbReference>
<dbReference type="InterPro" id="IPR046848">
    <property type="entry name" value="E_motif"/>
</dbReference>
<reference evidence="3 4" key="1">
    <citation type="journal article" date="2021" name="Commun. Biol.">
        <title>The genome of Shorea leprosula (Dipterocarpaceae) highlights the ecological relevance of drought in aseasonal tropical rainforests.</title>
        <authorList>
            <person name="Ng K.K.S."/>
            <person name="Kobayashi M.J."/>
            <person name="Fawcett J.A."/>
            <person name="Hatakeyama M."/>
            <person name="Paape T."/>
            <person name="Ng C.H."/>
            <person name="Ang C.C."/>
            <person name="Tnah L.H."/>
            <person name="Lee C.T."/>
            <person name="Nishiyama T."/>
            <person name="Sese J."/>
            <person name="O'Brien M.J."/>
            <person name="Copetti D."/>
            <person name="Mohd Noor M.I."/>
            <person name="Ong R.C."/>
            <person name="Putra M."/>
            <person name="Sireger I.Z."/>
            <person name="Indrioko S."/>
            <person name="Kosugi Y."/>
            <person name="Izuno A."/>
            <person name="Isagi Y."/>
            <person name="Lee S.L."/>
            <person name="Shimizu K.K."/>
        </authorList>
    </citation>
    <scope>NUCLEOTIDE SEQUENCE [LARGE SCALE GENOMIC DNA]</scope>
    <source>
        <strain evidence="3">214</strain>
    </source>
</reference>
<feature type="repeat" description="PPR" evidence="2">
    <location>
        <begin position="176"/>
        <end position="210"/>
    </location>
</feature>
<keyword evidence="1" id="KW-0677">Repeat</keyword>
<dbReference type="GO" id="GO:0009451">
    <property type="term" value="P:RNA modification"/>
    <property type="evidence" value="ECO:0007669"/>
    <property type="project" value="InterPro"/>
</dbReference>
<dbReference type="Pfam" id="PF01535">
    <property type="entry name" value="PPR"/>
    <property type="match status" value="4"/>
</dbReference>
<evidence type="ECO:0000256" key="1">
    <source>
        <dbReference type="ARBA" id="ARBA00022737"/>
    </source>
</evidence>
<proteinExistence type="predicted"/>
<feature type="repeat" description="PPR" evidence="2">
    <location>
        <begin position="277"/>
        <end position="311"/>
    </location>
</feature>
<protein>
    <recommendedName>
        <fullName evidence="5">Pentatricopeptide repeat-containing protein</fullName>
    </recommendedName>
</protein>
<evidence type="ECO:0008006" key="5">
    <source>
        <dbReference type="Google" id="ProtNLM"/>
    </source>
</evidence>
<dbReference type="FunFam" id="1.25.40.10:FF:001681">
    <property type="entry name" value="Pentatricopeptide repeat-containing protein At4g33170 family"/>
    <property type="match status" value="1"/>
</dbReference>
<dbReference type="Pfam" id="PF20431">
    <property type="entry name" value="E_motif"/>
    <property type="match status" value="1"/>
</dbReference>
<dbReference type="PANTHER" id="PTHR47926:SF349">
    <property type="entry name" value="(WILD MALAYSIAN BANANA) HYPOTHETICAL PROTEIN"/>
    <property type="match status" value="1"/>
</dbReference>
<dbReference type="Pfam" id="PF13812">
    <property type="entry name" value="PPR_3"/>
    <property type="match status" value="1"/>
</dbReference>
<dbReference type="GO" id="GO:0003723">
    <property type="term" value="F:RNA binding"/>
    <property type="evidence" value="ECO:0007669"/>
    <property type="project" value="InterPro"/>
</dbReference>
<dbReference type="AlphaFoldDB" id="A0AAV5KVE7"/>
<dbReference type="InterPro" id="IPR011990">
    <property type="entry name" value="TPR-like_helical_dom_sf"/>
</dbReference>
<comment type="caution">
    <text evidence="3">The sequence shown here is derived from an EMBL/GenBank/DDBJ whole genome shotgun (WGS) entry which is preliminary data.</text>
</comment>
<evidence type="ECO:0000313" key="3">
    <source>
        <dbReference type="EMBL" id="GKV28592.1"/>
    </source>
</evidence>
<evidence type="ECO:0000313" key="4">
    <source>
        <dbReference type="Proteomes" id="UP001054252"/>
    </source>
</evidence>
<dbReference type="Proteomes" id="UP001054252">
    <property type="component" value="Unassembled WGS sequence"/>
</dbReference>
<dbReference type="InterPro" id="IPR046960">
    <property type="entry name" value="PPR_At4g14850-like_plant"/>
</dbReference>
<name>A0AAV5KVE7_9ROSI</name>
<accession>A0AAV5KVE7</accession>
<dbReference type="PROSITE" id="PS51375">
    <property type="entry name" value="PPR"/>
    <property type="match status" value="2"/>
</dbReference>
<dbReference type="NCBIfam" id="TIGR00756">
    <property type="entry name" value="PPR"/>
    <property type="match status" value="2"/>
</dbReference>
<sequence>MVRDGMVKPNEFTLVSALHACSLHQDLALSYQVYGLVVRLGFESNMFLMNAFLTALIRHGKLVEALEVFEWSTDKDIVSWNAVIAGCLQHCYFSVPGFWLRMNCEAVKPDGFTFATVLTGLAALSDLNLGLQVHAQLVKSGHGDENCVGNSLVDMYMKNQRLADGFRAFQEMPQRDVSSWAQMAVGCLQCGEPGIALEVIAEMRKTGVKPNRFTLATAFNACAILSSWEEGKKLHGLRIKLGTEIDVCVDNALLDMYAKCGSMDAAWTVFQLMNDRSIVSWTTMIMGCAQNGQARKALKIFDEMILEGIEPNYVTFICLLYACSQGGFIDEGWKYFFSMSNDHGIFPGEDHYACMVNLLGRGGLIKEAEELILAMPFKPGMLVWQTLLGACQLHEDIQTGKRAAERAMNLDKKHPSSYVLLSNMFAGLNNWLGVGDLRELMETSDVKKIPGSSWIEDLR</sequence>
<keyword evidence="4" id="KW-1185">Reference proteome</keyword>
<gene>
    <name evidence="3" type="ORF">SLEP1_g37615</name>
</gene>
<organism evidence="3 4">
    <name type="scientific">Rubroshorea leprosula</name>
    <dbReference type="NCBI Taxonomy" id="152421"/>
    <lineage>
        <taxon>Eukaryota</taxon>
        <taxon>Viridiplantae</taxon>
        <taxon>Streptophyta</taxon>
        <taxon>Embryophyta</taxon>
        <taxon>Tracheophyta</taxon>
        <taxon>Spermatophyta</taxon>
        <taxon>Magnoliopsida</taxon>
        <taxon>eudicotyledons</taxon>
        <taxon>Gunneridae</taxon>
        <taxon>Pentapetalae</taxon>
        <taxon>rosids</taxon>
        <taxon>malvids</taxon>
        <taxon>Malvales</taxon>
        <taxon>Dipterocarpaceae</taxon>
        <taxon>Rubroshorea</taxon>
    </lineage>
</organism>
<dbReference type="Pfam" id="PF13041">
    <property type="entry name" value="PPR_2"/>
    <property type="match status" value="1"/>
</dbReference>